<dbReference type="GO" id="GO:0016787">
    <property type="term" value="F:hydrolase activity"/>
    <property type="evidence" value="ECO:0007669"/>
    <property type="project" value="UniProtKB-KW"/>
</dbReference>
<evidence type="ECO:0000313" key="4">
    <source>
        <dbReference type="EMBL" id="MBB4153348.1"/>
    </source>
</evidence>
<dbReference type="PANTHER" id="PTHR42715">
    <property type="entry name" value="BETA-GLUCOSIDASE"/>
    <property type="match status" value="1"/>
</dbReference>
<dbReference type="Proteomes" id="UP000529795">
    <property type="component" value="Unassembled WGS sequence"/>
</dbReference>
<accession>A0A840FH90</accession>
<dbReference type="SMART" id="SM01217">
    <property type="entry name" value="Fn3_like"/>
    <property type="match status" value="1"/>
</dbReference>
<protein>
    <recommendedName>
        <fullName evidence="3">Fibronectin type III-like domain-containing protein</fullName>
    </recommendedName>
</protein>
<dbReference type="AlphaFoldDB" id="A0A840FH90"/>
<comment type="caution">
    <text evidence="4">The sequence shown here is derived from an EMBL/GenBank/DDBJ whole genome shotgun (WGS) entry which is preliminary data.</text>
</comment>
<evidence type="ECO:0000313" key="5">
    <source>
        <dbReference type="Proteomes" id="UP000529795"/>
    </source>
</evidence>
<keyword evidence="2" id="KW-0378">Hydrolase</keyword>
<evidence type="ECO:0000256" key="1">
    <source>
        <dbReference type="ARBA" id="ARBA00005336"/>
    </source>
</evidence>
<dbReference type="InterPro" id="IPR013783">
    <property type="entry name" value="Ig-like_fold"/>
</dbReference>
<dbReference type="InterPro" id="IPR036188">
    <property type="entry name" value="FAD/NAD-bd_sf"/>
</dbReference>
<sequence length="235" mass="25429">MPDDRPDLAAQSRVVEPARPYPRSIAHTACWQWRTPLQHRVGNGIVIASAFIDEDEDEDEVAARLVGSIAGERSGDPRHIRYRTGRRQAAWTNNVVALDLSPGFVEPLESTGLSYTRLAFVRRCAGHPASITVTVRNVGAVAGGEVSQLYVEPVGHADLPRRSLKGFERVRLAPGEARHVTFTLDPRDLAFADAKGAMRWTPGSYRLWGGGGQDGTGAPGTAATIRVTGSRSLPK</sequence>
<dbReference type="GO" id="GO:0004497">
    <property type="term" value="F:monooxygenase activity"/>
    <property type="evidence" value="ECO:0007669"/>
    <property type="project" value="InterPro"/>
</dbReference>
<evidence type="ECO:0000256" key="2">
    <source>
        <dbReference type="ARBA" id="ARBA00022801"/>
    </source>
</evidence>
<dbReference type="Gene3D" id="3.50.50.60">
    <property type="entry name" value="FAD/NAD(P)-binding domain"/>
    <property type="match status" value="1"/>
</dbReference>
<dbReference type="InterPro" id="IPR050288">
    <property type="entry name" value="Cellulose_deg_GH3"/>
</dbReference>
<organism evidence="4 5">
    <name type="scientific">Sphingomonas jinjuensis</name>
    <dbReference type="NCBI Taxonomy" id="535907"/>
    <lineage>
        <taxon>Bacteria</taxon>
        <taxon>Pseudomonadati</taxon>
        <taxon>Pseudomonadota</taxon>
        <taxon>Alphaproteobacteria</taxon>
        <taxon>Sphingomonadales</taxon>
        <taxon>Sphingomonadaceae</taxon>
        <taxon>Sphingomonas</taxon>
    </lineage>
</organism>
<dbReference type="InterPro" id="IPR026891">
    <property type="entry name" value="Fn3-like"/>
</dbReference>
<evidence type="ECO:0000259" key="3">
    <source>
        <dbReference type="SMART" id="SM01217"/>
    </source>
</evidence>
<reference evidence="4 5" key="1">
    <citation type="submission" date="2020-08" db="EMBL/GenBank/DDBJ databases">
        <title>Genomic Encyclopedia of Type Strains, Phase IV (KMG-IV): sequencing the most valuable type-strain genomes for metagenomic binning, comparative biology and taxonomic classification.</title>
        <authorList>
            <person name="Goeker M."/>
        </authorList>
    </citation>
    <scope>NUCLEOTIDE SEQUENCE [LARGE SCALE GENOMIC DNA]</scope>
    <source>
        <strain evidence="4 5">YC6723</strain>
    </source>
</reference>
<dbReference type="Pfam" id="PF14310">
    <property type="entry name" value="Fn3-like"/>
    <property type="match status" value="1"/>
</dbReference>
<keyword evidence="5" id="KW-1185">Reference proteome</keyword>
<dbReference type="EMBL" id="JACIEV010000003">
    <property type="protein sequence ID" value="MBB4153348.1"/>
    <property type="molecule type" value="Genomic_DNA"/>
</dbReference>
<name>A0A840FH90_9SPHN</name>
<dbReference type="Gene3D" id="2.60.40.10">
    <property type="entry name" value="Immunoglobulins"/>
    <property type="match status" value="1"/>
</dbReference>
<dbReference type="InterPro" id="IPR006905">
    <property type="entry name" value="Flavin_halogenase"/>
</dbReference>
<dbReference type="PANTHER" id="PTHR42715:SF10">
    <property type="entry name" value="BETA-GLUCOSIDASE"/>
    <property type="match status" value="1"/>
</dbReference>
<dbReference type="Pfam" id="PF04820">
    <property type="entry name" value="Trp_halogenase"/>
    <property type="match status" value="1"/>
</dbReference>
<proteinExistence type="inferred from homology"/>
<dbReference type="RefSeq" id="WP_183983044.1">
    <property type="nucleotide sequence ID" value="NZ_JACIEV010000003.1"/>
</dbReference>
<feature type="domain" description="Fibronectin type III-like" evidence="3">
    <location>
        <begin position="145"/>
        <end position="213"/>
    </location>
</feature>
<comment type="similarity">
    <text evidence="1">Belongs to the glycosyl hydrolase 3 family.</text>
</comment>
<gene>
    <name evidence="4" type="ORF">GGQ80_001250</name>
</gene>